<dbReference type="SUPFAM" id="SSF52540">
    <property type="entry name" value="P-loop containing nucleoside triphosphate hydrolases"/>
    <property type="match status" value="1"/>
</dbReference>
<dbReference type="PANTHER" id="PTHR34301:SF8">
    <property type="entry name" value="ATPASE DOMAIN-CONTAINING PROTEIN"/>
    <property type="match status" value="1"/>
</dbReference>
<dbReference type="EMBL" id="KM406416">
    <property type="protein sequence ID" value="AIW55251.1"/>
    <property type="molecule type" value="Genomic_DNA"/>
</dbReference>
<evidence type="ECO:0000259" key="1">
    <source>
        <dbReference type="Pfam" id="PF13191"/>
    </source>
</evidence>
<evidence type="ECO:0000313" key="2">
    <source>
        <dbReference type="EMBL" id="AIW55251.1"/>
    </source>
</evidence>
<keyword evidence="2" id="KW-0614">Plasmid</keyword>
<proteinExistence type="predicted"/>
<gene>
    <name evidence="2" type="ORF">B7017_p0202</name>
</gene>
<sequence length="388" mass="43542">MPNPFKPTAGMTPPVLVGRQSELDDFQIALDDGVGAPGRLLYVTGARGVGKTVMLNALGDIARNRGWHVIDETAEVGFLSRLIQELLDKPETRIRKYELPSGGFAVPGVGFQASLDLGSVELQRDNQVLDIRHAIVDRLDRLDEAEQGVLITLDEVQPSSLPEIRSLAIGIQHLIREKRNVAFVFAGLPSMVDTVINDDVLTFLRRAECHHLGSVDLKEIWSAFEKTTSQYGKDADYDVLNSLTEATNGYPFMIQLVGYWSWRYSDVNSHLDRIHMQDAQQGIEKARISLGSMVHGPEFDNLSPMARDYLIAMSQDDGPSNTRVIAERIHRDVKYAGVYRAQLIKEDVIEQTSFGYVDFKIPYLRDYLKEHAVHHQMKKDIAKAQAEN</sequence>
<name>A0A0A0UUQ4_BIFBR</name>
<dbReference type="PANTHER" id="PTHR34301">
    <property type="entry name" value="DNA-BINDING PROTEIN-RELATED"/>
    <property type="match status" value="1"/>
</dbReference>
<dbReference type="AlphaFoldDB" id="A0A0A0UUQ4"/>
<dbReference type="InterPro" id="IPR041664">
    <property type="entry name" value="AAA_16"/>
</dbReference>
<accession>A0A0A0UUQ4</accession>
<dbReference type="Pfam" id="PF13191">
    <property type="entry name" value="AAA_16"/>
    <property type="match status" value="1"/>
</dbReference>
<organism evidence="2">
    <name type="scientific">Bifidobacterium breve</name>
    <dbReference type="NCBI Taxonomy" id="1685"/>
    <lineage>
        <taxon>Bacteria</taxon>
        <taxon>Bacillati</taxon>
        <taxon>Actinomycetota</taxon>
        <taxon>Actinomycetes</taxon>
        <taxon>Bifidobacteriales</taxon>
        <taxon>Bifidobacteriaceae</taxon>
        <taxon>Bifidobacterium</taxon>
    </lineage>
</organism>
<dbReference type="InterPro" id="IPR027417">
    <property type="entry name" value="P-loop_NTPase"/>
</dbReference>
<feature type="domain" description="Orc1-like AAA ATPase" evidence="1">
    <location>
        <begin position="16"/>
        <end position="168"/>
    </location>
</feature>
<protein>
    <submittedName>
        <fullName evidence="2">AAA ATPase</fullName>
    </submittedName>
</protein>
<reference evidence="2" key="1">
    <citation type="journal article" date="2015" name="Appl. Environ. Microbiol.">
        <title>Discovery of a conjugative megaplasmid in Bifidobacterium breve.</title>
        <authorList>
            <person name="Bottacini F."/>
            <person name="O'Connell Motherway M."/>
            <person name="Casey E."/>
            <person name="McDonnell B."/>
            <person name="Mahony J."/>
            <person name="Ventura M."/>
            <person name="van Sinderen D."/>
        </authorList>
    </citation>
    <scope>NUCLEOTIDE SEQUENCE</scope>
    <source>
        <strain evidence="2">JCM 7017</strain>
        <plasmid evidence="2">megaplasmid pMP7017</plasmid>
    </source>
</reference>
<dbReference type="RefSeq" id="WP_080988524.1">
    <property type="nucleotide sequence ID" value="NZ_JASPDM010000013.1"/>
</dbReference>
<geneLocation type="plasmid" evidence="2">
    <name>megaplasmid pMP7017</name>
</geneLocation>
<dbReference type="Gene3D" id="3.40.50.300">
    <property type="entry name" value="P-loop containing nucleotide triphosphate hydrolases"/>
    <property type="match status" value="1"/>
</dbReference>